<dbReference type="EMBL" id="JACHXK010000006">
    <property type="protein sequence ID" value="MBB3111070.1"/>
    <property type="molecule type" value="Genomic_DNA"/>
</dbReference>
<keyword evidence="7" id="KW-0812">Transmembrane</keyword>
<comment type="caution">
    <text evidence="9">The sequence shown here is derived from an EMBL/GenBank/DDBJ whole genome shotgun (WGS) entry which is preliminary data.</text>
</comment>
<name>A0A7W5FN93_9BACL</name>
<dbReference type="InterPro" id="IPR050640">
    <property type="entry name" value="Bact_2-comp_sensor_kinase"/>
</dbReference>
<evidence type="ECO:0000256" key="2">
    <source>
        <dbReference type="ARBA" id="ARBA00022475"/>
    </source>
</evidence>
<dbReference type="InterPro" id="IPR003594">
    <property type="entry name" value="HATPase_dom"/>
</dbReference>
<evidence type="ECO:0000313" key="10">
    <source>
        <dbReference type="Proteomes" id="UP000570361"/>
    </source>
</evidence>
<evidence type="ECO:0000256" key="3">
    <source>
        <dbReference type="ARBA" id="ARBA00022553"/>
    </source>
</evidence>
<dbReference type="RefSeq" id="WP_183600947.1">
    <property type="nucleotide sequence ID" value="NZ_JACHXK010000006.1"/>
</dbReference>
<keyword evidence="7" id="KW-1133">Transmembrane helix</keyword>
<evidence type="ECO:0000259" key="8">
    <source>
        <dbReference type="PROSITE" id="PS50885"/>
    </source>
</evidence>
<dbReference type="Pfam" id="PF06580">
    <property type="entry name" value="His_kinase"/>
    <property type="match status" value="1"/>
</dbReference>
<proteinExistence type="predicted"/>
<feature type="transmembrane region" description="Helical" evidence="7">
    <location>
        <begin position="15"/>
        <end position="36"/>
    </location>
</feature>
<dbReference type="Proteomes" id="UP000570361">
    <property type="component" value="Unassembled WGS sequence"/>
</dbReference>
<dbReference type="Pfam" id="PF02518">
    <property type="entry name" value="HATPase_c"/>
    <property type="match status" value="1"/>
</dbReference>
<dbReference type="SMART" id="SM00304">
    <property type="entry name" value="HAMP"/>
    <property type="match status" value="1"/>
</dbReference>
<gene>
    <name evidence="9" type="ORF">FHS18_003138</name>
</gene>
<accession>A0A7W5FN93</accession>
<protein>
    <submittedName>
        <fullName evidence="9">Two-component system sensor histidine kinase YesM</fullName>
        <ecNumber evidence="9">2.7.13.3</ecNumber>
    </submittedName>
</protein>
<sequence>MNLGLDNVRLRNKMLIVFCLAVFAPLIITDYIFYSVTASNVKAQRMAEIERSVEQVKNEFRSEVEDAVTISSGFYTDHLLNEIIEAKYENPADYIEAYDSYLRRILNSFTPVYHSVQAVTIYVDNTTLLYSGGIAFMSDEVKRSNWYRLAASSKLSQPLLVQTGANPELLDTFSIIREMDYYSSHKADNKVLKVDLRTDAVRKIFTNVNFQGNLYLLNPRNEVAFSTDPASTWATEQVQFDPSAMPKDTIVVQADYAYINLLNGWRIVATVAEHEVLREVQKSRNFIVWSAFAIILLPTLIIVWTTRSVNARIIQILKQMKRVQTQSFEPIPHVEARDEIGQLAAQFNRMTFTIKSLIDDVYVADIQRKSLELERRQAQLNALQSQINPHFLFNALETIRMRSLMKEEKETAKIIHNMAKIFRNSLTWNKDRVTVKEELELVVCFLEIQKYRFEDKLRYDINVSPEVYGITLPKLTFLPFVENASIHGIESLKSGGRIAIAITREGDMLHFVIEDNGAGMHEDKVAQLLRYLKQEEAMGERIGVQNVLYRMKLYYGERFEFQVASAPGAGTRITLGIPIEIEQ</sequence>
<keyword evidence="5 9" id="KW-0418">Kinase</keyword>
<reference evidence="9 10" key="1">
    <citation type="submission" date="2020-08" db="EMBL/GenBank/DDBJ databases">
        <title>Genomic Encyclopedia of Type Strains, Phase III (KMG-III): the genomes of soil and plant-associated and newly described type strains.</title>
        <authorList>
            <person name="Whitman W."/>
        </authorList>
    </citation>
    <scope>NUCLEOTIDE SEQUENCE [LARGE SCALE GENOMIC DNA]</scope>
    <source>
        <strain evidence="9 10">CECT 5862</strain>
    </source>
</reference>
<keyword evidence="3" id="KW-0597">Phosphoprotein</keyword>
<dbReference type="GO" id="GO:0005886">
    <property type="term" value="C:plasma membrane"/>
    <property type="evidence" value="ECO:0007669"/>
    <property type="project" value="UniProtKB-SubCell"/>
</dbReference>
<keyword evidence="10" id="KW-1185">Reference proteome</keyword>
<evidence type="ECO:0000256" key="5">
    <source>
        <dbReference type="ARBA" id="ARBA00022777"/>
    </source>
</evidence>
<dbReference type="InterPro" id="IPR003660">
    <property type="entry name" value="HAMP_dom"/>
</dbReference>
<comment type="subcellular location">
    <subcellularLocation>
        <location evidence="1">Cell membrane</location>
        <topology evidence="1">Multi-pass membrane protein</topology>
    </subcellularLocation>
</comment>
<dbReference type="InterPro" id="IPR010559">
    <property type="entry name" value="Sig_transdc_His_kin_internal"/>
</dbReference>
<dbReference type="SUPFAM" id="SSF55874">
    <property type="entry name" value="ATPase domain of HSP90 chaperone/DNA topoisomerase II/histidine kinase"/>
    <property type="match status" value="1"/>
</dbReference>
<evidence type="ECO:0000313" key="9">
    <source>
        <dbReference type="EMBL" id="MBB3111070.1"/>
    </source>
</evidence>
<dbReference type="CDD" id="cd06225">
    <property type="entry name" value="HAMP"/>
    <property type="match status" value="1"/>
</dbReference>
<feature type="transmembrane region" description="Helical" evidence="7">
    <location>
        <begin position="286"/>
        <end position="305"/>
    </location>
</feature>
<organism evidence="9 10">
    <name type="scientific">Paenibacillus phyllosphaerae</name>
    <dbReference type="NCBI Taxonomy" id="274593"/>
    <lineage>
        <taxon>Bacteria</taxon>
        <taxon>Bacillati</taxon>
        <taxon>Bacillota</taxon>
        <taxon>Bacilli</taxon>
        <taxon>Bacillales</taxon>
        <taxon>Paenibacillaceae</taxon>
        <taxon>Paenibacillus</taxon>
    </lineage>
</organism>
<dbReference type="PROSITE" id="PS50885">
    <property type="entry name" value="HAMP"/>
    <property type="match status" value="1"/>
</dbReference>
<evidence type="ECO:0000256" key="4">
    <source>
        <dbReference type="ARBA" id="ARBA00022679"/>
    </source>
</evidence>
<dbReference type="Pfam" id="PF00672">
    <property type="entry name" value="HAMP"/>
    <property type="match status" value="1"/>
</dbReference>
<dbReference type="AlphaFoldDB" id="A0A7W5FN93"/>
<dbReference type="PANTHER" id="PTHR34220:SF7">
    <property type="entry name" value="SENSOR HISTIDINE KINASE YPDA"/>
    <property type="match status" value="1"/>
</dbReference>
<keyword evidence="4 9" id="KW-0808">Transferase</keyword>
<dbReference type="Gene3D" id="6.10.340.10">
    <property type="match status" value="1"/>
</dbReference>
<keyword evidence="6 7" id="KW-0472">Membrane</keyword>
<dbReference type="EC" id="2.7.13.3" evidence="9"/>
<dbReference type="SUPFAM" id="SSF158472">
    <property type="entry name" value="HAMP domain-like"/>
    <property type="match status" value="1"/>
</dbReference>
<dbReference type="PANTHER" id="PTHR34220">
    <property type="entry name" value="SENSOR HISTIDINE KINASE YPDA"/>
    <property type="match status" value="1"/>
</dbReference>
<feature type="domain" description="HAMP" evidence="8">
    <location>
        <begin position="307"/>
        <end position="359"/>
    </location>
</feature>
<dbReference type="Gene3D" id="3.30.565.10">
    <property type="entry name" value="Histidine kinase-like ATPase, C-terminal domain"/>
    <property type="match status" value="1"/>
</dbReference>
<evidence type="ECO:0000256" key="6">
    <source>
        <dbReference type="ARBA" id="ARBA00023136"/>
    </source>
</evidence>
<dbReference type="GO" id="GO:0000155">
    <property type="term" value="F:phosphorelay sensor kinase activity"/>
    <property type="evidence" value="ECO:0007669"/>
    <property type="project" value="InterPro"/>
</dbReference>
<evidence type="ECO:0000256" key="7">
    <source>
        <dbReference type="SAM" id="Phobius"/>
    </source>
</evidence>
<dbReference type="InterPro" id="IPR036890">
    <property type="entry name" value="HATPase_C_sf"/>
</dbReference>
<evidence type="ECO:0000256" key="1">
    <source>
        <dbReference type="ARBA" id="ARBA00004651"/>
    </source>
</evidence>
<keyword evidence="2" id="KW-1003">Cell membrane</keyword>